<comment type="subcellular location">
    <subcellularLocation>
        <location evidence="1 3">Nucleus</location>
    </subcellularLocation>
</comment>
<feature type="compositionally biased region" description="Low complexity" evidence="4">
    <location>
        <begin position="68"/>
        <end position="80"/>
    </location>
</feature>
<dbReference type="InterPro" id="IPR052453">
    <property type="entry name" value="CONSTANS-like_ZF"/>
</dbReference>
<feature type="domain" description="CCT" evidence="5">
    <location>
        <begin position="524"/>
        <end position="566"/>
    </location>
</feature>
<dbReference type="PANTHER" id="PTHR31874">
    <property type="entry name" value="CCT MOTIF FAMILY PROTEIN, EXPRESSED"/>
    <property type="match status" value="1"/>
</dbReference>
<evidence type="ECO:0000313" key="6">
    <source>
        <dbReference type="EMBL" id="KAI5063783.1"/>
    </source>
</evidence>
<evidence type="ECO:0000313" key="7">
    <source>
        <dbReference type="Proteomes" id="UP000886520"/>
    </source>
</evidence>
<name>A0A9D4UA40_ADICA</name>
<evidence type="ECO:0000256" key="3">
    <source>
        <dbReference type="PROSITE-ProRule" id="PRU00357"/>
    </source>
</evidence>
<gene>
    <name evidence="6" type="ORF">GOP47_0020453</name>
</gene>
<reference evidence="6" key="1">
    <citation type="submission" date="2021-01" db="EMBL/GenBank/DDBJ databases">
        <title>Adiantum capillus-veneris genome.</title>
        <authorList>
            <person name="Fang Y."/>
            <person name="Liao Q."/>
        </authorList>
    </citation>
    <scope>NUCLEOTIDE SEQUENCE</scope>
    <source>
        <strain evidence="6">H3</strain>
        <tissue evidence="6">Leaf</tissue>
    </source>
</reference>
<accession>A0A9D4UA40</accession>
<dbReference type="Proteomes" id="UP000886520">
    <property type="component" value="Chromosome 20"/>
</dbReference>
<protein>
    <recommendedName>
        <fullName evidence="5">CCT domain-containing protein</fullName>
    </recommendedName>
</protein>
<dbReference type="GO" id="GO:0006355">
    <property type="term" value="P:regulation of DNA-templated transcription"/>
    <property type="evidence" value="ECO:0007669"/>
    <property type="project" value="TreeGrafter"/>
</dbReference>
<dbReference type="GO" id="GO:0005634">
    <property type="term" value="C:nucleus"/>
    <property type="evidence" value="ECO:0007669"/>
    <property type="project" value="UniProtKB-SubCell"/>
</dbReference>
<dbReference type="InterPro" id="IPR010402">
    <property type="entry name" value="CCT_domain"/>
</dbReference>
<comment type="caution">
    <text evidence="6">The sequence shown here is derived from an EMBL/GenBank/DDBJ whole genome shotgun (WGS) entry which is preliminary data.</text>
</comment>
<keyword evidence="2 3" id="KW-0539">Nucleus</keyword>
<dbReference type="AlphaFoldDB" id="A0A9D4UA40"/>
<evidence type="ECO:0000256" key="4">
    <source>
        <dbReference type="SAM" id="MobiDB-lite"/>
    </source>
</evidence>
<proteinExistence type="predicted"/>
<dbReference type="EMBL" id="JABFUD020000020">
    <property type="protein sequence ID" value="KAI5063783.1"/>
    <property type="molecule type" value="Genomic_DNA"/>
</dbReference>
<dbReference type="OrthoDB" id="153872at2759"/>
<keyword evidence="7" id="KW-1185">Reference proteome</keyword>
<dbReference type="Pfam" id="PF06203">
    <property type="entry name" value="CCT"/>
    <property type="match status" value="1"/>
</dbReference>
<dbReference type="PROSITE" id="PS51017">
    <property type="entry name" value="CCT"/>
    <property type="match status" value="1"/>
</dbReference>
<organism evidence="6 7">
    <name type="scientific">Adiantum capillus-veneris</name>
    <name type="common">Maidenhair fern</name>
    <dbReference type="NCBI Taxonomy" id="13818"/>
    <lineage>
        <taxon>Eukaryota</taxon>
        <taxon>Viridiplantae</taxon>
        <taxon>Streptophyta</taxon>
        <taxon>Embryophyta</taxon>
        <taxon>Tracheophyta</taxon>
        <taxon>Polypodiopsida</taxon>
        <taxon>Polypodiidae</taxon>
        <taxon>Polypodiales</taxon>
        <taxon>Pteridineae</taxon>
        <taxon>Pteridaceae</taxon>
        <taxon>Vittarioideae</taxon>
        <taxon>Adiantum</taxon>
    </lineage>
</organism>
<evidence type="ECO:0000256" key="2">
    <source>
        <dbReference type="ARBA" id="ARBA00023242"/>
    </source>
</evidence>
<feature type="region of interest" description="Disordered" evidence="4">
    <location>
        <begin position="64"/>
        <end position="93"/>
    </location>
</feature>
<evidence type="ECO:0000259" key="5">
    <source>
        <dbReference type="PROSITE" id="PS51017"/>
    </source>
</evidence>
<dbReference type="PANTHER" id="PTHR31874:SF1">
    <property type="entry name" value="ZINC FINGER PROTEIN CONSTANS-LIKE 6"/>
    <property type="match status" value="1"/>
</dbReference>
<sequence>MVEPRDNGHVLLHLASHKMSSAMALVASRKSGHASCDNNKICTRRGYHLLHQLTTHVETQYAVKRRSSTLSSSNSAAAQPRARKRPRTSWGKPHANPAALLVCSSLFLKEEAAASSTSACDEGYAASNFFVSTVPSPCEVTSFVKTEPLQHLAAVKLEEVENYDADGPLHEVPTFFPAMEHLLLHASSTSSALKWEREQQRHEQSSLHANNNFQPSLDSSFSWPVPLSPLNSSSATDELSAELQLCSSVTDDFSGDDMQEQLNWDEGGNFQEESCEFLSELLYEMQKDMSCIMGPGADGQQHNIVPTHALREGLLREQNYSRLAGAVVRDALDCGGHAQCATTRESSCLQVPKVEEQDAVDAAVISSEGSALSDGSTEEEYRIDLVDFEPEVGEGAEAFYITAGPGVDELYKGGSLEEGVDGHGSKLALLLDYDAVMTAWSDRGSLFIDGSSWSSCAAASSSSCCCSSYFSPEDYPLDLAAWEPASLSVHGWTFPEASSKMIMISPPNDATCVGDDADGQPCARHARVLRYREKRRTRLFSKKIRYEVRKLNAERRPRMKGRFIKRSLD</sequence>
<evidence type="ECO:0000256" key="1">
    <source>
        <dbReference type="ARBA" id="ARBA00004123"/>
    </source>
</evidence>